<organism evidence="1 2">
    <name type="scientific">Rhizoclosmatium globosum</name>
    <dbReference type="NCBI Taxonomy" id="329046"/>
    <lineage>
        <taxon>Eukaryota</taxon>
        <taxon>Fungi</taxon>
        <taxon>Fungi incertae sedis</taxon>
        <taxon>Chytridiomycota</taxon>
        <taxon>Chytridiomycota incertae sedis</taxon>
        <taxon>Chytridiomycetes</taxon>
        <taxon>Chytridiales</taxon>
        <taxon>Chytriomycetaceae</taxon>
        <taxon>Rhizoclosmatium</taxon>
    </lineage>
</organism>
<name>A0A1Y2C078_9FUNG</name>
<gene>
    <name evidence="1" type="ORF">BCR33DRAFT_719430</name>
</gene>
<protein>
    <recommendedName>
        <fullName evidence="3">C2H2-type domain-containing protein</fullName>
    </recommendedName>
</protein>
<evidence type="ECO:0000313" key="1">
    <source>
        <dbReference type="EMBL" id="ORY40442.1"/>
    </source>
</evidence>
<dbReference type="EMBL" id="MCGO01000035">
    <property type="protein sequence ID" value="ORY40442.1"/>
    <property type="molecule type" value="Genomic_DNA"/>
</dbReference>
<evidence type="ECO:0000313" key="2">
    <source>
        <dbReference type="Proteomes" id="UP000193642"/>
    </source>
</evidence>
<reference evidence="1 2" key="1">
    <citation type="submission" date="2016-07" db="EMBL/GenBank/DDBJ databases">
        <title>Pervasive Adenine N6-methylation of Active Genes in Fungi.</title>
        <authorList>
            <consortium name="DOE Joint Genome Institute"/>
            <person name="Mondo S.J."/>
            <person name="Dannebaum R.O."/>
            <person name="Kuo R.C."/>
            <person name="Labutti K."/>
            <person name="Haridas S."/>
            <person name="Kuo A."/>
            <person name="Salamov A."/>
            <person name="Ahrendt S.R."/>
            <person name="Lipzen A."/>
            <person name="Sullivan W."/>
            <person name="Andreopoulos W.B."/>
            <person name="Clum A."/>
            <person name="Lindquist E."/>
            <person name="Daum C."/>
            <person name="Ramamoorthy G.K."/>
            <person name="Gryganskyi A."/>
            <person name="Culley D."/>
            <person name="Magnuson J.K."/>
            <person name="James T.Y."/>
            <person name="O'Malley M.A."/>
            <person name="Stajich J.E."/>
            <person name="Spatafora J.W."/>
            <person name="Visel A."/>
            <person name="Grigoriev I.V."/>
        </authorList>
    </citation>
    <scope>NUCLEOTIDE SEQUENCE [LARGE SCALE GENOMIC DNA]</scope>
    <source>
        <strain evidence="1 2">JEL800</strain>
    </source>
</reference>
<evidence type="ECO:0008006" key="3">
    <source>
        <dbReference type="Google" id="ProtNLM"/>
    </source>
</evidence>
<sequence length="73" mass="8160">MTHKTTHTLDSMSAKTQRPFRCDTCGKDFTTKVISTVVGYHFKTPYLIAYQATITGPYGQTCPIAHHPEEVSL</sequence>
<comment type="caution">
    <text evidence="1">The sequence shown here is derived from an EMBL/GenBank/DDBJ whole genome shotgun (WGS) entry which is preliminary data.</text>
</comment>
<dbReference type="Proteomes" id="UP000193642">
    <property type="component" value="Unassembled WGS sequence"/>
</dbReference>
<keyword evidence="2" id="KW-1185">Reference proteome</keyword>
<dbReference type="AlphaFoldDB" id="A0A1Y2C078"/>
<proteinExistence type="predicted"/>
<accession>A0A1Y2C078</accession>